<evidence type="ECO:0000256" key="5">
    <source>
        <dbReference type="ARBA" id="ARBA00022771"/>
    </source>
</evidence>
<comment type="subcellular location">
    <subcellularLocation>
        <location evidence="1">Nucleus</location>
    </subcellularLocation>
</comment>
<dbReference type="InterPro" id="IPR036236">
    <property type="entry name" value="Znf_C2H2_sf"/>
</dbReference>
<evidence type="ECO:0000256" key="2">
    <source>
        <dbReference type="ARBA" id="ARBA00006991"/>
    </source>
</evidence>
<evidence type="ECO:0000256" key="4">
    <source>
        <dbReference type="ARBA" id="ARBA00022737"/>
    </source>
</evidence>
<dbReference type="SUPFAM" id="SSF57667">
    <property type="entry name" value="beta-beta-alpha zinc fingers"/>
    <property type="match status" value="2"/>
</dbReference>
<keyword evidence="10" id="KW-0539">Nucleus</keyword>
<evidence type="ECO:0000313" key="16">
    <source>
        <dbReference type="EMBL" id="WPA96644.1"/>
    </source>
</evidence>
<dbReference type="GO" id="GO:0000785">
    <property type="term" value="C:chromatin"/>
    <property type="evidence" value="ECO:0007669"/>
    <property type="project" value="TreeGrafter"/>
</dbReference>
<dbReference type="Gene3D" id="3.30.160.60">
    <property type="entry name" value="Classic Zinc Finger"/>
    <property type="match status" value="3"/>
</dbReference>
<evidence type="ECO:0000313" key="17">
    <source>
        <dbReference type="Proteomes" id="UP000230605"/>
    </source>
</evidence>
<keyword evidence="9" id="KW-0804">Transcription</keyword>
<dbReference type="PROSITE" id="PS00028">
    <property type="entry name" value="ZINC_FINGER_C2H2_1"/>
    <property type="match status" value="3"/>
</dbReference>
<evidence type="ECO:0000256" key="3">
    <source>
        <dbReference type="ARBA" id="ARBA00022723"/>
    </source>
</evidence>
<evidence type="ECO:0000256" key="13">
    <source>
        <dbReference type="SAM" id="MobiDB-lite"/>
    </source>
</evidence>
<evidence type="ECO:0000256" key="12">
    <source>
        <dbReference type="PROSITE-ProRule" id="PRU00042"/>
    </source>
</evidence>
<dbReference type="PROSITE" id="PS50157">
    <property type="entry name" value="ZINC_FINGER_C2H2_2"/>
    <property type="match status" value="3"/>
</dbReference>
<dbReference type="GO" id="GO:0000978">
    <property type="term" value="F:RNA polymerase II cis-regulatory region sequence-specific DNA binding"/>
    <property type="evidence" value="ECO:0007669"/>
    <property type="project" value="TreeGrafter"/>
</dbReference>
<feature type="compositionally biased region" description="Basic and acidic residues" evidence="13">
    <location>
        <begin position="356"/>
        <end position="367"/>
    </location>
</feature>
<dbReference type="EMBL" id="CP134184">
    <property type="protein sequence ID" value="WPA96644.1"/>
    <property type="molecule type" value="Genomic_DNA"/>
</dbReference>
<gene>
    <name evidence="15" type="ORF">CB0940_01214</name>
    <name evidence="16" type="ORF">RHO25_001251</name>
</gene>
<dbReference type="GO" id="GO:0000981">
    <property type="term" value="F:DNA-binding transcription factor activity, RNA polymerase II-specific"/>
    <property type="evidence" value="ECO:0007669"/>
    <property type="project" value="TreeGrafter"/>
</dbReference>
<keyword evidence="7" id="KW-0805">Transcription regulation</keyword>
<dbReference type="Proteomes" id="UP000230605">
    <property type="component" value="Chromosome 1"/>
</dbReference>
<dbReference type="EMBL" id="LKMD01000100">
    <property type="protein sequence ID" value="PIB00767.1"/>
    <property type="molecule type" value="Genomic_DNA"/>
</dbReference>
<evidence type="ECO:0000259" key="14">
    <source>
        <dbReference type="PROSITE" id="PS50157"/>
    </source>
</evidence>
<dbReference type="PANTHER" id="PTHR14003">
    <property type="entry name" value="TRANSCRIPTIONAL REPRESSOR PROTEIN YY"/>
    <property type="match status" value="1"/>
</dbReference>
<dbReference type="FunFam" id="3.30.160.60:FF:000151">
    <property type="entry name" value="Zinc finger and SCAN domain-containing 21"/>
    <property type="match status" value="1"/>
</dbReference>
<feature type="domain" description="C2H2-type" evidence="14">
    <location>
        <begin position="201"/>
        <end position="228"/>
    </location>
</feature>
<feature type="domain" description="C2H2-type" evidence="14">
    <location>
        <begin position="257"/>
        <end position="287"/>
    </location>
</feature>
<dbReference type="OrthoDB" id="3689632at2759"/>
<dbReference type="GO" id="GO:0005667">
    <property type="term" value="C:transcription regulator complex"/>
    <property type="evidence" value="ECO:0007669"/>
    <property type="project" value="TreeGrafter"/>
</dbReference>
<keyword evidence="18" id="KW-1185">Reference proteome</keyword>
<evidence type="ECO:0000256" key="1">
    <source>
        <dbReference type="ARBA" id="ARBA00004123"/>
    </source>
</evidence>
<evidence type="ECO:0000256" key="9">
    <source>
        <dbReference type="ARBA" id="ARBA00023163"/>
    </source>
</evidence>
<keyword evidence="6" id="KW-0862">Zinc</keyword>
<accession>A0A2G5I7J0</accession>
<dbReference type="PANTHER" id="PTHR14003:SF19">
    <property type="entry name" value="YY2 TRANSCRIPTION FACTOR"/>
    <property type="match status" value="1"/>
</dbReference>
<protein>
    <recommendedName>
        <fullName evidence="11">C2H2 type master regulator of conidiophore development brlA</fullName>
    </recommendedName>
</protein>
<dbReference type="SMART" id="SM00355">
    <property type="entry name" value="ZnF_C2H2"/>
    <property type="match status" value="3"/>
</dbReference>
<feature type="domain" description="C2H2-type" evidence="14">
    <location>
        <begin position="229"/>
        <end position="256"/>
    </location>
</feature>
<dbReference type="Proteomes" id="UP001302367">
    <property type="component" value="Chromosome 1"/>
</dbReference>
<evidence type="ECO:0000256" key="11">
    <source>
        <dbReference type="ARBA" id="ARBA00044085"/>
    </source>
</evidence>
<organism evidence="15 17">
    <name type="scientific">Cercospora beticola</name>
    <name type="common">Sugarbeet leaf spot fungus</name>
    <dbReference type="NCBI Taxonomy" id="122368"/>
    <lineage>
        <taxon>Eukaryota</taxon>
        <taxon>Fungi</taxon>
        <taxon>Dikarya</taxon>
        <taxon>Ascomycota</taxon>
        <taxon>Pezizomycotina</taxon>
        <taxon>Dothideomycetes</taxon>
        <taxon>Dothideomycetidae</taxon>
        <taxon>Mycosphaerellales</taxon>
        <taxon>Mycosphaerellaceae</taxon>
        <taxon>Cercospora</taxon>
    </lineage>
</organism>
<keyword evidence="5 12" id="KW-0863">Zinc-finger</keyword>
<reference evidence="16 18" key="2">
    <citation type="submission" date="2023-09" db="EMBL/GenBank/DDBJ databases">
        <title>Complete-Gapless Cercospora beticola genome.</title>
        <authorList>
            <person name="Wyatt N.A."/>
            <person name="Spanner R.E."/>
            <person name="Bolton M.D."/>
        </authorList>
    </citation>
    <scope>NUCLEOTIDE SEQUENCE [LARGE SCALE GENOMIC DNA]</scope>
    <source>
        <strain evidence="16">Cb09-40</strain>
    </source>
</reference>
<evidence type="ECO:0000256" key="6">
    <source>
        <dbReference type="ARBA" id="ARBA00022833"/>
    </source>
</evidence>
<sequence length="367" mass="41265">MIVDNVPIKCKVGDVGHSSKNGQLLGRPELVDVQEELRDFLRDAIEISNASLVFFTGPLAHESYKKNTKRTRNHRLYLSEADAQIGTGPYVELHFDGDGIHGLLTSSPHMFNAVEGGMPIAAALQNGLCRDFMYSLLERKKPDLSFIDLTMAKLMGVEGPVQIQKHFGVHLILETAAGQSVQSQLTKNAAVHSAVEPVKPFVCQECGKSFARRDGLTAHAIVHSSVKPFVCPKCGKSFTRQNNLSQHAIVHSGVKRFVCDVYGCGKSFVHRKDLTRHVKKEHANLEPFEKRDTRCKQQVTEGRRVSPRGLSWLREGQGYEGSKSRKGYQDYLGGEYGRFRKRCYQVQRTNSRKRQKMEDGRYPEHAK</sequence>
<dbReference type="InterPro" id="IPR013087">
    <property type="entry name" value="Znf_C2H2_type"/>
</dbReference>
<keyword evidence="4" id="KW-0677">Repeat</keyword>
<keyword evidence="8" id="KW-0238">DNA-binding</keyword>
<dbReference type="FunFam" id="3.30.160.60:FF:000646">
    <property type="entry name" value="Myeloid zinc finger 1"/>
    <property type="match status" value="1"/>
</dbReference>
<dbReference type="Pfam" id="PF00096">
    <property type="entry name" value="zf-C2H2"/>
    <property type="match status" value="3"/>
</dbReference>
<comment type="similarity">
    <text evidence="2">Belongs to the krueppel C2H2-type zinc-finger protein family.</text>
</comment>
<evidence type="ECO:0000313" key="18">
    <source>
        <dbReference type="Proteomes" id="UP001302367"/>
    </source>
</evidence>
<proteinExistence type="inferred from homology"/>
<dbReference type="GO" id="GO:0005634">
    <property type="term" value="C:nucleus"/>
    <property type="evidence" value="ECO:0007669"/>
    <property type="project" value="UniProtKB-SubCell"/>
</dbReference>
<evidence type="ECO:0000256" key="10">
    <source>
        <dbReference type="ARBA" id="ARBA00023242"/>
    </source>
</evidence>
<evidence type="ECO:0000256" key="7">
    <source>
        <dbReference type="ARBA" id="ARBA00023015"/>
    </source>
</evidence>
<evidence type="ECO:0000256" key="8">
    <source>
        <dbReference type="ARBA" id="ARBA00023125"/>
    </source>
</evidence>
<dbReference type="AlphaFoldDB" id="A0A2G5I7J0"/>
<dbReference type="GO" id="GO:0008270">
    <property type="term" value="F:zinc ion binding"/>
    <property type="evidence" value="ECO:0007669"/>
    <property type="project" value="UniProtKB-KW"/>
</dbReference>
<name>A0A2G5I7J0_CERBT</name>
<keyword evidence="3" id="KW-0479">Metal-binding</keyword>
<feature type="region of interest" description="Disordered" evidence="13">
    <location>
        <begin position="346"/>
        <end position="367"/>
    </location>
</feature>
<reference evidence="15 17" key="1">
    <citation type="submission" date="2015-10" db="EMBL/GenBank/DDBJ databases">
        <title>The cercosporin biosynthetic gene cluster was horizontally transferred to several fungal lineages and shown to be expanded in Cercospora beticola based on microsynteny with recipient genomes.</title>
        <authorList>
            <person name="De Jonge R."/>
            <person name="Ebert M.K."/>
            <person name="Suttle J.C."/>
            <person name="Jurick Ii W.M."/>
            <person name="Secor G.A."/>
            <person name="Thomma B.P."/>
            <person name="Van De Peer Y."/>
            <person name="Bolton M.D."/>
        </authorList>
    </citation>
    <scope>NUCLEOTIDE SEQUENCE [LARGE SCALE GENOMIC DNA]</scope>
    <source>
        <strain evidence="15 17">09-40</strain>
    </source>
</reference>
<evidence type="ECO:0000313" key="15">
    <source>
        <dbReference type="EMBL" id="PIB00767.1"/>
    </source>
</evidence>